<dbReference type="InterPro" id="IPR005546">
    <property type="entry name" value="Autotransporte_beta"/>
</dbReference>
<protein>
    <submittedName>
        <fullName evidence="2">Autotransporter beta-domain-containing protein</fullName>
    </submittedName>
</protein>
<feature type="domain" description="Autotransporter" evidence="1">
    <location>
        <begin position="1"/>
        <end position="144"/>
    </location>
</feature>
<reference evidence="2" key="1">
    <citation type="journal article" date="2012" name="PLoS ONE">
        <title>Gene sets for utilization of primary and secondary nutrition supplies in the distal gut of endangered iberian lynx.</title>
        <authorList>
            <person name="Alcaide M."/>
            <person name="Messina E."/>
            <person name="Richter M."/>
            <person name="Bargiela R."/>
            <person name="Peplies J."/>
            <person name="Huws S.A."/>
            <person name="Newbold C.J."/>
            <person name="Golyshin P.N."/>
            <person name="Simon M.A."/>
            <person name="Lopez G."/>
            <person name="Yakimov M.M."/>
            <person name="Ferrer M."/>
        </authorList>
    </citation>
    <scope>NUCLEOTIDE SEQUENCE</scope>
</reference>
<dbReference type="InterPro" id="IPR036709">
    <property type="entry name" value="Autotransporte_beta_dom_sf"/>
</dbReference>
<sequence length="144" mass="15901">VLRAEKLYTNGNTQVVPYIGLRYFNIDGDSYTSYYNGKAAFNNENDSQNVWTLPVGVSLRNETVTESGWRFTPKVDLAYIFAFGDTDNTVTVSSGSGMSTLSYDVMDSGSWLGSVALEAGMGAWNYGVGYSYQKGSDVENNKWF</sequence>
<gene>
    <name evidence="2" type="ORF">EVA_20685</name>
</gene>
<evidence type="ECO:0000259" key="1">
    <source>
        <dbReference type="PROSITE" id="PS51208"/>
    </source>
</evidence>
<dbReference type="EMBL" id="AMCI01008332">
    <property type="protein sequence ID" value="EJW91208.1"/>
    <property type="molecule type" value="Genomic_DNA"/>
</dbReference>
<evidence type="ECO:0000313" key="2">
    <source>
        <dbReference type="EMBL" id="EJW91208.1"/>
    </source>
</evidence>
<dbReference type="Pfam" id="PF03797">
    <property type="entry name" value="Autotransporter"/>
    <property type="match status" value="1"/>
</dbReference>
<comment type="caution">
    <text evidence="2">The sequence shown here is derived from an EMBL/GenBank/DDBJ whole genome shotgun (WGS) entry which is preliminary data.</text>
</comment>
<dbReference type="PROSITE" id="PS51208">
    <property type="entry name" value="AUTOTRANSPORTER"/>
    <property type="match status" value="1"/>
</dbReference>
<feature type="non-terminal residue" evidence="2">
    <location>
        <position position="144"/>
    </location>
</feature>
<dbReference type="SUPFAM" id="SSF103515">
    <property type="entry name" value="Autotransporter"/>
    <property type="match status" value="1"/>
</dbReference>
<accession>J9F9T2</accession>
<proteinExistence type="predicted"/>
<name>J9F9T2_9ZZZZ</name>
<organism evidence="2">
    <name type="scientific">gut metagenome</name>
    <dbReference type="NCBI Taxonomy" id="749906"/>
    <lineage>
        <taxon>unclassified sequences</taxon>
        <taxon>metagenomes</taxon>
        <taxon>organismal metagenomes</taxon>
    </lineage>
</organism>
<dbReference type="AlphaFoldDB" id="J9F9T2"/>
<dbReference type="Gene3D" id="2.40.128.130">
    <property type="entry name" value="Autotransporter beta-domain"/>
    <property type="match status" value="1"/>
</dbReference>
<feature type="non-terminal residue" evidence="2">
    <location>
        <position position="1"/>
    </location>
</feature>